<name>A0A3Q2E7E3_CYPVA</name>
<dbReference type="Pfam" id="PF20478">
    <property type="entry name" value="P2RX7_C"/>
    <property type="match status" value="1"/>
</dbReference>
<dbReference type="AlphaFoldDB" id="A0A3Q2E7E3"/>
<reference evidence="2" key="2">
    <citation type="submission" date="2025-09" db="UniProtKB">
        <authorList>
            <consortium name="Ensembl"/>
        </authorList>
    </citation>
    <scope>IDENTIFICATION</scope>
</reference>
<evidence type="ECO:0000313" key="3">
    <source>
        <dbReference type="Proteomes" id="UP000265020"/>
    </source>
</evidence>
<dbReference type="PANTHER" id="PTHR36981">
    <property type="entry name" value="ZGC:195170"/>
    <property type="match status" value="1"/>
</dbReference>
<dbReference type="Ensembl" id="ENSCVAT00000029942.1">
    <property type="protein sequence ID" value="ENSCVAP00000027424.1"/>
    <property type="gene ID" value="ENSCVAG00000013707.1"/>
</dbReference>
<keyword evidence="3" id="KW-1185">Reference proteome</keyword>
<protein>
    <recommendedName>
        <fullName evidence="1">P2X purinoreceptor 7 intracellular domain-containing protein</fullName>
    </recommendedName>
</protein>
<dbReference type="PANTHER" id="PTHR36981:SF3">
    <property type="entry name" value="UBIQUITIN-LIKE PROTEASE FAMILY PROFILE DOMAIN-CONTAINING PROTEIN"/>
    <property type="match status" value="1"/>
</dbReference>
<evidence type="ECO:0000313" key="2">
    <source>
        <dbReference type="Ensembl" id="ENSCVAP00000027424.1"/>
    </source>
</evidence>
<dbReference type="InterPro" id="IPR046815">
    <property type="entry name" value="P2RX7_C"/>
</dbReference>
<dbReference type="Proteomes" id="UP000265020">
    <property type="component" value="Unassembled WGS sequence"/>
</dbReference>
<evidence type="ECO:0000259" key="1">
    <source>
        <dbReference type="Pfam" id="PF20478"/>
    </source>
</evidence>
<organism evidence="2 3">
    <name type="scientific">Cyprinodon variegatus</name>
    <name type="common">Sheepshead minnow</name>
    <dbReference type="NCBI Taxonomy" id="28743"/>
    <lineage>
        <taxon>Eukaryota</taxon>
        <taxon>Metazoa</taxon>
        <taxon>Chordata</taxon>
        <taxon>Craniata</taxon>
        <taxon>Vertebrata</taxon>
        <taxon>Euteleostomi</taxon>
        <taxon>Actinopterygii</taxon>
        <taxon>Neopterygii</taxon>
        <taxon>Teleostei</taxon>
        <taxon>Neoteleostei</taxon>
        <taxon>Acanthomorphata</taxon>
        <taxon>Ovalentaria</taxon>
        <taxon>Atherinomorphae</taxon>
        <taxon>Cyprinodontiformes</taxon>
        <taxon>Cyprinodontidae</taxon>
        <taxon>Cyprinodon</taxon>
    </lineage>
</organism>
<reference evidence="2" key="1">
    <citation type="submission" date="2025-08" db="UniProtKB">
        <authorList>
            <consortium name="Ensembl"/>
        </authorList>
    </citation>
    <scope>IDENTIFICATION</scope>
</reference>
<sequence length="163" mass="18208">SGGSRVSHSSSGSQSTTLMFDLAHRTSGPPGPQPHPPAAQPTWCVCTNCKEMPTDIERKCCGEPADSCIAMMQHMDEFILLEGILYFAGRIWAEVRAEADVVGPGESNRRFRHAAYRQFVVWQYGALGHGRRVVIPSCCVWRIRDRYPDPLGQYRGPRPTFQT</sequence>
<proteinExistence type="predicted"/>
<dbReference type="OMA" id="CIESADW"/>
<dbReference type="GeneTree" id="ENSGT01150000287036"/>
<feature type="domain" description="P2X purinoreceptor 7 intracellular" evidence="1">
    <location>
        <begin position="33"/>
        <end position="156"/>
    </location>
</feature>
<accession>A0A3Q2E7E3</accession>